<dbReference type="PANTHER" id="PTHR23024">
    <property type="entry name" value="ARYLACETAMIDE DEACETYLASE"/>
    <property type="match status" value="1"/>
</dbReference>
<dbReference type="InterPro" id="IPR050466">
    <property type="entry name" value="Carboxylest/Gibb_receptor"/>
</dbReference>
<dbReference type="Proteomes" id="UP001633002">
    <property type="component" value="Unassembled WGS sequence"/>
</dbReference>
<name>A0ABD3GMN1_9MARC</name>
<gene>
    <name evidence="2" type="ORF">R1sor_022787</name>
</gene>
<dbReference type="Gene3D" id="3.40.50.1820">
    <property type="entry name" value="alpha/beta hydrolase"/>
    <property type="match status" value="1"/>
</dbReference>
<evidence type="ECO:0000313" key="2">
    <source>
        <dbReference type="EMBL" id="KAL3679831.1"/>
    </source>
</evidence>
<feature type="domain" description="Alpha/beta hydrolase fold-3" evidence="1">
    <location>
        <begin position="98"/>
        <end position="310"/>
    </location>
</feature>
<sequence length="339" mass="37471">MAAEPQSLAEVPVRTFPLQMKVFSAANSMLNIILFRKDGTVNRGLLNRLDQKVKATPEPVDGVSAKDVIYDEESKQIVRILSPVTQEGEESKSKLPLIIYFHGGGFVAQDVASKPFDSMARTLAKTCNAVVVSVNYRLAPEFRYPTQYEDCFQAMRWIQSQLKTEGSELSSRVEPSQCFLAGDSAGGNIAHFMMVRAAQNDLSPVCIKGVVLIFPFFGGVERSPYEIKSPYALILSLKASDWFWAAFLPPGSDRDHPACNVFGPNAEDISGLSLPPVLVFTGSADLLQDRQVAYAEKMKEMGKQVKVKYTNFCHAEYVFPEGMKKVTADVAEFMKSLIS</sequence>
<dbReference type="EMBL" id="JBJQOH010000007">
    <property type="protein sequence ID" value="KAL3679831.1"/>
    <property type="molecule type" value="Genomic_DNA"/>
</dbReference>
<accession>A0ABD3GMN1</accession>
<dbReference type="PANTHER" id="PTHR23024:SF24">
    <property type="entry name" value="ALPHA_BETA HYDROLASE FOLD-3 DOMAIN-CONTAINING PROTEIN"/>
    <property type="match status" value="1"/>
</dbReference>
<organism evidence="2 3">
    <name type="scientific">Riccia sorocarpa</name>
    <dbReference type="NCBI Taxonomy" id="122646"/>
    <lineage>
        <taxon>Eukaryota</taxon>
        <taxon>Viridiplantae</taxon>
        <taxon>Streptophyta</taxon>
        <taxon>Embryophyta</taxon>
        <taxon>Marchantiophyta</taxon>
        <taxon>Marchantiopsida</taxon>
        <taxon>Marchantiidae</taxon>
        <taxon>Marchantiales</taxon>
        <taxon>Ricciaceae</taxon>
        <taxon>Riccia</taxon>
    </lineage>
</organism>
<dbReference type="Pfam" id="PF07859">
    <property type="entry name" value="Abhydrolase_3"/>
    <property type="match status" value="1"/>
</dbReference>
<dbReference type="SUPFAM" id="SSF53474">
    <property type="entry name" value="alpha/beta-Hydrolases"/>
    <property type="match status" value="1"/>
</dbReference>
<dbReference type="InterPro" id="IPR029058">
    <property type="entry name" value="AB_hydrolase_fold"/>
</dbReference>
<evidence type="ECO:0000313" key="3">
    <source>
        <dbReference type="Proteomes" id="UP001633002"/>
    </source>
</evidence>
<keyword evidence="3" id="KW-1185">Reference proteome</keyword>
<comment type="caution">
    <text evidence="2">The sequence shown here is derived from an EMBL/GenBank/DDBJ whole genome shotgun (WGS) entry which is preliminary data.</text>
</comment>
<evidence type="ECO:0000259" key="1">
    <source>
        <dbReference type="Pfam" id="PF07859"/>
    </source>
</evidence>
<dbReference type="InterPro" id="IPR013094">
    <property type="entry name" value="AB_hydrolase_3"/>
</dbReference>
<reference evidence="2 3" key="1">
    <citation type="submission" date="2024-09" db="EMBL/GenBank/DDBJ databases">
        <title>Chromosome-scale assembly of Riccia sorocarpa.</title>
        <authorList>
            <person name="Paukszto L."/>
        </authorList>
    </citation>
    <scope>NUCLEOTIDE SEQUENCE [LARGE SCALE GENOMIC DNA]</scope>
    <source>
        <strain evidence="2">LP-2024</strain>
        <tissue evidence="2">Aerial parts of the thallus</tissue>
    </source>
</reference>
<dbReference type="AlphaFoldDB" id="A0ABD3GMN1"/>
<protein>
    <recommendedName>
        <fullName evidence="1">Alpha/beta hydrolase fold-3 domain-containing protein</fullName>
    </recommendedName>
</protein>
<proteinExistence type="predicted"/>